<protein>
    <recommendedName>
        <fullName evidence="3">Transposase</fullName>
    </recommendedName>
</protein>
<reference evidence="1 2" key="1">
    <citation type="journal article" date="2020" name="ISME J.">
        <title>Comparative genomics reveals insights into cyanobacterial evolution and habitat adaptation.</title>
        <authorList>
            <person name="Chen M.Y."/>
            <person name="Teng W.K."/>
            <person name="Zhao L."/>
            <person name="Hu C.X."/>
            <person name="Zhou Y.K."/>
            <person name="Han B.P."/>
            <person name="Song L.R."/>
            <person name="Shu W.S."/>
        </authorList>
    </citation>
    <scope>NUCLEOTIDE SEQUENCE [LARGE SCALE GENOMIC DNA]</scope>
    <source>
        <strain evidence="1 2">FACHB-288</strain>
    </source>
</reference>
<evidence type="ECO:0008006" key="3">
    <source>
        <dbReference type="Google" id="ProtNLM"/>
    </source>
</evidence>
<dbReference type="Proteomes" id="UP000658514">
    <property type="component" value="Unassembled WGS sequence"/>
</dbReference>
<proteinExistence type="predicted"/>
<organism evidence="1 2">
    <name type="scientific">Calothrix parietina FACHB-288</name>
    <dbReference type="NCBI Taxonomy" id="2692896"/>
    <lineage>
        <taxon>Bacteria</taxon>
        <taxon>Bacillati</taxon>
        <taxon>Cyanobacteriota</taxon>
        <taxon>Cyanophyceae</taxon>
        <taxon>Nostocales</taxon>
        <taxon>Calotrichaceae</taxon>
        <taxon>Calothrix</taxon>
    </lineage>
</organism>
<dbReference type="RefSeq" id="WP_339381713.1">
    <property type="nucleotide sequence ID" value="NZ_CAWPNO010000122.1"/>
</dbReference>
<evidence type="ECO:0000313" key="2">
    <source>
        <dbReference type="Proteomes" id="UP000658514"/>
    </source>
</evidence>
<keyword evidence="2" id="KW-1185">Reference proteome</keyword>
<accession>A0ABR8AKK7</accession>
<dbReference type="EMBL" id="JACJQH010000084">
    <property type="protein sequence ID" value="MBD2200319.1"/>
    <property type="molecule type" value="Genomic_DNA"/>
</dbReference>
<name>A0ABR8AKK7_9CYAN</name>
<gene>
    <name evidence="1" type="ORF">H6G24_33465</name>
</gene>
<sequence length="58" mass="6478">MSTLNPKQGRGNPYNYVSKCGLGLTLTNALCLKRLLLPTYLEALLRPQDEQFKPPDSV</sequence>
<comment type="caution">
    <text evidence="1">The sequence shown here is derived from an EMBL/GenBank/DDBJ whole genome shotgun (WGS) entry which is preliminary data.</text>
</comment>
<evidence type="ECO:0000313" key="1">
    <source>
        <dbReference type="EMBL" id="MBD2200319.1"/>
    </source>
</evidence>